<dbReference type="EMBL" id="JAACJL010000015">
    <property type="protein sequence ID" value="KAF4620548.1"/>
    <property type="molecule type" value="Genomic_DNA"/>
</dbReference>
<organism evidence="1 2">
    <name type="scientific">Agrocybe pediades</name>
    <dbReference type="NCBI Taxonomy" id="84607"/>
    <lineage>
        <taxon>Eukaryota</taxon>
        <taxon>Fungi</taxon>
        <taxon>Dikarya</taxon>
        <taxon>Basidiomycota</taxon>
        <taxon>Agaricomycotina</taxon>
        <taxon>Agaricomycetes</taxon>
        <taxon>Agaricomycetidae</taxon>
        <taxon>Agaricales</taxon>
        <taxon>Agaricineae</taxon>
        <taxon>Strophariaceae</taxon>
        <taxon>Agrocybe</taxon>
    </lineage>
</organism>
<dbReference type="AlphaFoldDB" id="A0A8H4VS91"/>
<accession>A0A8H4VS91</accession>
<dbReference type="Proteomes" id="UP000521872">
    <property type="component" value="Unassembled WGS sequence"/>
</dbReference>
<evidence type="ECO:0000313" key="1">
    <source>
        <dbReference type="EMBL" id="KAF4620548.1"/>
    </source>
</evidence>
<proteinExistence type="predicted"/>
<protein>
    <submittedName>
        <fullName evidence="1">Uncharacterized protein</fullName>
    </submittedName>
</protein>
<evidence type="ECO:0000313" key="2">
    <source>
        <dbReference type="Proteomes" id="UP000521872"/>
    </source>
</evidence>
<reference evidence="1 2" key="1">
    <citation type="submission" date="2019-12" db="EMBL/GenBank/DDBJ databases">
        <authorList>
            <person name="Floudas D."/>
            <person name="Bentzer J."/>
            <person name="Ahren D."/>
            <person name="Johansson T."/>
            <person name="Persson P."/>
            <person name="Tunlid A."/>
        </authorList>
    </citation>
    <scope>NUCLEOTIDE SEQUENCE [LARGE SCALE GENOMIC DNA]</scope>
    <source>
        <strain evidence="1 2">CBS 102.39</strain>
    </source>
</reference>
<dbReference type="PANTHER" id="PTHR36986:SF1">
    <property type="entry name" value="UPF0643 PROTEIN PB2B2.08"/>
    <property type="match status" value="1"/>
</dbReference>
<comment type="caution">
    <text evidence="1">The sequence shown here is derived from an EMBL/GenBank/DDBJ whole genome shotgun (WGS) entry which is preliminary data.</text>
</comment>
<keyword evidence="2" id="KW-1185">Reference proteome</keyword>
<gene>
    <name evidence="1" type="ORF">D9613_000665</name>
</gene>
<sequence>MTAAILYPVLDVKSTTSQPNSHAHDPHVLPDFNAESSSAPKLYLPPLLSSLPEQYTPLEVKPESPPIVTETRLPDIDPASLSLHKALHHFRPMTQDYASVPYANAFNWSELELPIEDEREWYCVVFRSKRMPGRDDISLYDADKQAHEEAIRNGGLIMYWYGVPHETTGMNLATCIWQSRNHATAANSRPNHIKAMRLAAQAYEIYRLERYRLTKIQGERGVTIQQYEGGVVGW</sequence>
<name>A0A8H4VS91_9AGAR</name>
<dbReference type="PANTHER" id="PTHR36986">
    <property type="entry name" value="UPF0643 PROTEIN PB2B2.08"/>
    <property type="match status" value="1"/>
</dbReference>